<dbReference type="OrthoDB" id="5756516at2"/>
<dbReference type="Pfam" id="PF13524">
    <property type="entry name" value="Glyco_trans_1_2"/>
    <property type="match status" value="1"/>
</dbReference>
<evidence type="ECO:0000259" key="2">
    <source>
        <dbReference type="Pfam" id="PF13524"/>
    </source>
</evidence>
<dbReference type="HOGENOM" id="CLU_037740_1_0_5"/>
<gene>
    <name evidence="3" type="ordered locus">PHZ_c1127</name>
</gene>
<dbReference type="STRING" id="450851.PHZ_c1127"/>
<feature type="compositionally biased region" description="Polar residues" evidence="1">
    <location>
        <begin position="391"/>
        <end position="411"/>
    </location>
</feature>
<evidence type="ECO:0000313" key="4">
    <source>
        <dbReference type="Proteomes" id="UP000001868"/>
    </source>
</evidence>
<sequence>MKFVLMKGQSQYGSLRLHVDQLAAALRELAHEVQVVDLAAPEGQGELQATFGAPPDCYFGIGGLGAELSSGGASVYDQLGVVYATLHVDHPVHQAPRVTAPIRRHVAFFLDRSHVQFVSAWPTAKIAQVGFLPPGANELPEPVDASDEAFGARDIPLLFTGTYRGAPQPAWAAWEASPARDLVAEVADRMAADARLPILDALKAAMAARGAQLTADLFDQLVPLLQTPQAFAEAYHRDRLLHALGAAGAPLHVYGNGWEPLAQRYPSFVYGGVGSFEETLHLLRRARLVLNTNNGFVAGGHERVFTAMCAGAAVVSDASRYYADAFKEGREIITFAWNRLDEAPGQILELMSDTPRLAGIARGGWKRAMAEHRSVRSRRPHRQGGEAGPLSSASYSAGVPQKTTSSRPISR</sequence>
<protein>
    <recommendedName>
        <fullName evidence="2">Spore protein YkvP/CgeB glycosyl transferase-like domain-containing protein</fullName>
    </recommendedName>
</protein>
<dbReference type="InterPro" id="IPR055259">
    <property type="entry name" value="YkvP/CgeB_Glyco_trans-like"/>
</dbReference>
<dbReference type="eggNOG" id="COG4641">
    <property type="taxonomic scope" value="Bacteria"/>
</dbReference>
<reference evidence="3 4" key="1">
    <citation type="journal article" date="2008" name="BMC Genomics">
        <title>Complete genome of Phenylobacterium zucineum - a novel facultative intracellular bacterium isolated from human erythroleukemia cell line K562.</title>
        <authorList>
            <person name="Luo Y."/>
            <person name="Xu X."/>
            <person name="Ding Z."/>
            <person name="Liu Z."/>
            <person name="Zhang B."/>
            <person name="Yan Z."/>
            <person name="Sun J."/>
            <person name="Hu S."/>
            <person name="Hu X."/>
        </authorList>
    </citation>
    <scope>NUCLEOTIDE SEQUENCE [LARGE SCALE GENOMIC DNA]</scope>
    <source>
        <strain evidence="3 4">HLK1</strain>
    </source>
</reference>
<dbReference type="AlphaFoldDB" id="B4R808"/>
<feature type="region of interest" description="Disordered" evidence="1">
    <location>
        <begin position="369"/>
        <end position="411"/>
    </location>
</feature>
<dbReference type="KEGG" id="pzu:PHZ_c1127"/>
<evidence type="ECO:0000313" key="3">
    <source>
        <dbReference type="EMBL" id="ACG77541.1"/>
    </source>
</evidence>
<dbReference type="EMBL" id="CP000747">
    <property type="protein sequence ID" value="ACG77541.1"/>
    <property type="molecule type" value="Genomic_DNA"/>
</dbReference>
<feature type="domain" description="Spore protein YkvP/CgeB glycosyl transferase-like" evidence="2">
    <location>
        <begin position="238"/>
        <end position="374"/>
    </location>
</feature>
<accession>B4R808</accession>
<dbReference type="RefSeq" id="WP_012521687.1">
    <property type="nucleotide sequence ID" value="NC_011144.1"/>
</dbReference>
<organism evidence="3 4">
    <name type="scientific">Phenylobacterium zucineum (strain HLK1)</name>
    <dbReference type="NCBI Taxonomy" id="450851"/>
    <lineage>
        <taxon>Bacteria</taxon>
        <taxon>Pseudomonadati</taxon>
        <taxon>Pseudomonadota</taxon>
        <taxon>Alphaproteobacteria</taxon>
        <taxon>Caulobacterales</taxon>
        <taxon>Caulobacteraceae</taxon>
        <taxon>Phenylobacterium</taxon>
    </lineage>
</organism>
<keyword evidence="4" id="KW-1185">Reference proteome</keyword>
<name>B4R808_PHEZH</name>
<evidence type="ECO:0000256" key="1">
    <source>
        <dbReference type="SAM" id="MobiDB-lite"/>
    </source>
</evidence>
<proteinExistence type="predicted"/>
<dbReference type="Proteomes" id="UP000001868">
    <property type="component" value="Chromosome"/>
</dbReference>